<name>A0A365PFL5_ACIJU</name>
<comment type="caution">
    <text evidence="1">The sequence shown here is derived from an EMBL/GenBank/DDBJ whole genome shotgun (WGS) entry which is preliminary data.</text>
</comment>
<evidence type="ECO:0000313" key="2">
    <source>
        <dbReference type="Proteomes" id="UP000253688"/>
    </source>
</evidence>
<accession>A0A365PFL5</accession>
<proteinExistence type="predicted"/>
<sequence length="252" mass="28197">MIMQSTGISLSKKILLITGWGGGAELLKPLHDALEQKGYLVQRINIFNALDNEVLQQHVELAVKFDVIVGWSLGGQLATLLVNQIQLQYDEQKLLITLASNPCFVAQTNWTTAMPVETFIQFKQSFEQDAITTLKRFGLLVCQGTSSAKKDFLAMQKLIRPQAIALLRDGLQLLGQLNLVDLYENYQGRQLHVFAEHDALVPYQVVQNIQNLAAKNLTVVSIDDASHGFPCFMVEQTVQVIEDFIYSTFNLA</sequence>
<dbReference type="GO" id="GO:0016787">
    <property type="term" value="F:hydrolase activity"/>
    <property type="evidence" value="ECO:0007669"/>
    <property type="project" value="UniProtKB-KW"/>
</dbReference>
<dbReference type="InterPro" id="IPR029058">
    <property type="entry name" value="AB_hydrolase_fold"/>
</dbReference>
<organism evidence="1 2">
    <name type="scientific">Acinetobacter junii</name>
    <dbReference type="NCBI Taxonomy" id="40215"/>
    <lineage>
        <taxon>Bacteria</taxon>
        <taxon>Pseudomonadati</taxon>
        <taxon>Pseudomonadota</taxon>
        <taxon>Gammaproteobacteria</taxon>
        <taxon>Moraxellales</taxon>
        <taxon>Moraxellaceae</taxon>
        <taxon>Acinetobacter</taxon>
    </lineage>
</organism>
<dbReference type="Proteomes" id="UP000253688">
    <property type="component" value="Unassembled WGS sequence"/>
</dbReference>
<dbReference type="Gene3D" id="3.40.50.1820">
    <property type="entry name" value="alpha/beta hydrolase"/>
    <property type="match status" value="1"/>
</dbReference>
<dbReference type="RefSeq" id="WP_112987362.1">
    <property type="nucleotide sequence ID" value="NZ_CP131470.1"/>
</dbReference>
<keyword evidence="1" id="KW-0378">Hydrolase</keyword>
<dbReference type="SUPFAM" id="SSF53474">
    <property type="entry name" value="alpha/beta-Hydrolases"/>
    <property type="match status" value="1"/>
</dbReference>
<dbReference type="STRING" id="40215.BVL33_05605"/>
<protein>
    <submittedName>
        <fullName evidence="1">Hydrolase</fullName>
    </submittedName>
</protein>
<evidence type="ECO:0000313" key="1">
    <source>
        <dbReference type="EMBL" id="RBA43446.1"/>
    </source>
</evidence>
<gene>
    <name evidence="1" type="ORF">DC346_14780</name>
</gene>
<reference evidence="1 2" key="1">
    <citation type="submission" date="2018-04" db="EMBL/GenBank/DDBJ databases">
        <title>Acinetobacter junii Genome sequencing and assembly.</title>
        <authorList>
            <person name="Su J."/>
            <person name="Rensing C."/>
            <person name="Mazhar H.S."/>
        </authorList>
    </citation>
    <scope>NUCLEOTIDE SEQUENCE [LARGE SCALE GENOMIC DNA]</scope>
    <source>
        <strain evidence="1 2">SC22</strain>
    </source>
</reference>
<dbReference type="EMBL" id="QEWH01000107">
    <property type="protein sequence ID" value="RBA43446.1"/>
    <property type="molecule type" value="Genomic_DNA"/>
</dbReference>
<dbReference type="AlphaFoldDB" id="A0A365PFL5"/>